<gene>
    <name evidence="1" type="ORF">GCM10023147_44820</name>
</gene>
<protein>
    <submittedName>
        <fullName evidence="1">Uncharacterized protein</fullName>
    </submittedName>
</protein>
<proteinExistence type="predicted"/>
<dbReference type="Proteomes" id="UP001500635">
    <property type="component" value="Unassembled WGS sequence"/>
</dbReference>
<evidence type="ECO:0000313" key="1">
    <source>
        <dbReference type="EMBL" id="GAA4403395.1"/>
    </source>
</evidence>
<organism evidence="1 2">
    <name type="scientific">Tsukamurella soli</name>
    <dbReference type="NCBI Taxonomy" id="644556"/>
    <lineage>
        <taxon>Bacteria</taxon>
        <taxon>Bacillati</taxon>
        <taxon>Actinomycetota</taxon>
        <taxon>Actinomycetes</taxon>
        <taxon>Mycobacteriales</taxon>
        <taxon>Tsukamurellaceae</taxon>
        <taxon>Tsukamurella</taxon>
    </lineage>
</organism>
<keyword evidence="2" id="KW-1185">Reference proteome</keyword>
<evidence type="ECO:0000313" key="2">
    <source>
        <dbReference type="Proteomes" id="UP001500635"/>
    </source>
</evidence>
<reference evidence="2" key="1">
    <citation type="journal article" date="2019" name="Int. J. Syst. Evol. Microbiol.">
        <title>The Global Catalogue of Microorganisms (GCM) 10K type strain sequencing project: providing services to taxonomists for standard genome sequencing and annotation.</title>
        <authorList>
            <consortium name="The Broad Institute Genomics Platform"/>
            <consortium name="The Broad Institute Genome Sequencing Center for Infectious Disease"/>
            <person name="Wu L."/>
            <person name="Ma J."/>
        </authorList>
    </citation>
    <scope>NUCLEOTIDE SEQUENCE [LARGE SCALE GENOMIC DNA]</scope>
    <source>
        <strain evidence="2">JCM 17688</strain>
    </source>
</reference>
<dbReference type="RefSeq" id="WP_345000332.1">
    <property type="nucleotide sequence ID" value="NZ_BAABFR010000108.1"/>
</dbReference>
<dbReference type="EMBL" id="BAABFR010000108">
    <property type="protein sequence ID" value="GAA4403395.1"/>
    <property type="molecule type" value="Genomic_DNA"/>
</dbReference>
<accession>A0ABP8KAT2</accession>
<sequence>MSDEMIRAVTTRSVESIPVRELTEAELSLVGSHWNAVGRYLRTGDTTRLNRFVGVRVGGRELETRTVALDYYGNIGELEFESIYDDIR</sequence>
<comment type="caution">
    <text evidence="1">The sequence shown here is derived from an EMBL/GenBank/DDBJ whole genome shotgun (WGS) entry which is preliminary data.</text>
</comment>
<name>A0ABP8KAT2_9ACTN</name>